<name>A0A0M9GN91_9HYPH</name>
<dbReference type="PATRIC" id="fig|1514904.3.peg.3194"/>
<comment type="caution">
    <text evidence="1">The sequence shown here is derived from an EMBL/GenBank/DDBJ whole genome shotgun (WGS) entry which is preliminary data.</text>
</comment>
<proteinExistence type="predicted"/>
<gene>
    <name evidence="1" type="ORF">SU32_05850</name>
</gene>
<organism evidence="1 2">
    <name type="scientific">Ahrensia marina</name>
    <dbReference type="NCBI Taxonomy" id="1514904"/>
    <lineage>
        <taxon>Bacteria</taxon>
        <taxon>Pseudomonadati</taxon>
        <taxon>Pseudomonadota</taxon>
        <taxon>Alphaproteobacteria</taxon>
        <taxon>Hyphomicrobiales</taxon>
        <taxon>Ahrensiaceae</taxon>
        <taxon>Ahrensia</taxon>
    </lineage>
</organism>
<evidence type="ECO:0008006" key="3">
    <source>
        <dbReference type="Google" id="ProtNLM"/>
    </source>
</evidence>
<dbReference type="STRING" id="1514904.SU32_05850"/>
<dbReference type="InterPro" id="IPR009394">
    <property type="entry name" value="MmcB-like"/>
</dbReference>
<evidence type="ECO:0000313" key="2">
    <source>
        <dbReference type="Proteomes" id="UP000038011"/>
    </source>
</evidence>
<accession>A0A0M9GN91</accession>
<dbReference type="AlphaFoldDB" id="A0A0M9GN91"/>
<dbReference type="Proteomes" id="UP000038011">
    <property type="component" value="Unassembled WGS sequence"/>
</dbReference>
<evidence type="ECO:0000313" key="1">
    <source>
        <dbReference type="EMBL" id="KPB01887.1"/>
    </source>
</evidence>
<keyword evidence="2" id="KW-1185">Reference proteome</keyword>
<sequence>MPIISPYDKNPLIDGRQSNRALAVRRGVQTLLTQMGAAHVPELTLASGRRADLTAIFKDGTIWIIEIKSSVEDIRSDHKWPDYYDYCDQLFFATLDDVPQSLFPDEAGFILADSLGAAIIEDCPLQKLNAARRKAITLRFAQFAANRLHLAELAGYNITT</sequence>
<protein>
    <recommendedName>
        <fullName evidence="3">DNA repair protein MmcB-related protein</fullName>
    </recommendedName>
</protein>
<dbReference type="OrthoDB" id="5194526at2"/>
<dbReference type="PIRSF" id="PIRSF031796">
    <property type="entry name" value="UPC031796"/>
    <property type="match status" value="1"/>
</dbReference>
<dbReference type="Pfam" id="PF06319">
    <property type="entry name" value="MmcB-like"/>
    <property type="match status" value="1"/>
</dbReference>
<reference evidence="1 2" key="1">
    <citation type="submission" date="2015-01" db="EMBL/GenBank/DDBJ databases">
        <title>Ahrensia donghaiensis sp. nov., a novel dimethylsulphoniopropionate-cleavage bacterium isolated from seawater and emended descriptions of the genus Ahrensia and Ahrensia kielensis.</title>
        <authorList>
            <person name="Liu J."/>
        </authorList>
    </citation>
    <scope>NUCLEOTIDE SEQUENCE [LARGE SCALE GENOMIC DNA]</scope>
    <source>
        <strain evidence="1 2">LZD062</strain>
    </source>
</reference>
<dbReference type="EMBL" id="JXMU01000007">
    <property type="protein sequence ID" value="KPB01887.1"/>
    <property type="molecule type" value="Genomic_DNA"/>
</dbReference>
<dbReference type="RefSeq" id="WP_053998413.1">
    <property type="nucleotide sequence ID" value="NZ_JXMU01000007.1"/>
</dbReference>